<feature type="region of interest" description="Disordered" evidence="12">
    <location>
        <begin position="822"/>
        <end position="911"/>
    </location>
</feature>
<dbReference type="PROSITE" id="PS50002">
    <property type="entry name" value="SH3"/>
    <property type="match status" value="1"/>
</dbReference>
<feature type="domain" description="Rho-GAP" evidence="14">
    <location>
        <begin position="516"/>
        <end position="706"/>
    </location>
</feature>
<dbReference type="AlphaFoldDB" id="A0A6A4SSU4"/>
<evidence type="ECO:0000256" key="8">
    <source>
        <dbReference type="ARBA" id="ARBA00083893"/>
    </source>
</evidence>
<dbReference type="InterPro" id="IPR000198">
    <property type="entry name" value="RhoGAP_dom"/>
</dbReference>
<dbReference type="SMART" id="SM00324">
    <property type="entry name" value="RhoGAP"/>
    <property type="match status" value="1"/>
</dbReference>
<keyword evidence="4 10" id="KW-0175">Coiled coil</keyword>
<name>A0A6A4SSU4_SCOMX</name>
<evidence type="ECO:0000256" key="4">
    <source>
        <dbReference type="ARBA" id="ARBA00023054"/>
    </source>
</evidence>
<dbReference type="SUPFAM" id="SSF50044">
    <property type="entry name" value="SH3-domain"/>
    <property type="match status" value="1"/>
</dbReference>
<dbReference type="InterPro" id="IPR001452">
    <property type="entry name" value="SH3_domain"/>
</dbReference>
<dbReference type="GO" id="GO:0007165">
    <property type="term" value="P:signal transduction"/>
    <property type="evidence" value="ECO:0007669"/>
    <property type="project" value="InterPro"/>
</dbReference>
<dbReference type="FunFam" id="1.20.1270.60:FF:000020">
    <property type="entry name" value="SLIT-ROBO Rho GTPase activating protein 3"/>
    <property type="match status" value="1"/>
</dbReference>
<dbReference type="Pfam" id="PF00611">
    <property type="entry name" value="FCH"/>
    <property type="match status" value="1"/>
</dbReference>
<accession>A0A6A4SSU4</accession>
<comment type="subunit">
    <text evidence="5">Homodimer. Forms a heterooligomer with SRGAP1 and SRGAP2 through its F-BAR domain. Interacts with WASF1. Probably interacts with ROBO1. Interacts with FASLG.</text>
</comment>
<dbReference type="Pfam" id="PF00018">
    <property type="entry name" value="SH3_1"/>
    <property type="match status" value="1"/>
</dbReference>
<dbReference type="EMBL" id="VEVO01000011">
    <property type="protein sequence ID" value="KAF0034960.1"/>
    <property type="molecule type" value="Genomic_DNA"/>
</dbReference>
<evidence type="ECO:0000256" key="10">
    <source>
        <dbReference type="PROSITE-ProRule" id="PRU01077"/>
    </source>
</evidence>
<feature type="region of interest" description="Disordered" evidence="12">
    <location>
        <begin position="492"/>
        <end position="517"/>
    </location>
</feature>
<organism evidence="16 17">
    <name type="scientific">Scophthalmus maximus</name>
    <name type="common">Turbot</name>
    <name type="synonym">Psetta maxima</name>
    <dbReference type="NCBI Taxonomy" id="52904"/>
    <lineage>
        <taxon>Eukaryota</taxon>
        <taxon>Metazoa</taxon>
        <taxon>Chordata</taxon>
        <taxon>Craniata</taxon>
        <taxon>Vertebrata</taxon>
        <taxon>Euteleostomi</taxon>
        <taxon>Actinopterygii</taxon>
        <taxon>Neopterygii</taxon>
        <taxon>Teleostei</taxon>
        <taxon>Neoteleostei</taxon>
        <taxon>Acanthomorphata</taxon>
        <taxon>Carangaria</taxon>
        <taxon>Pleuronectiformes</taxon>
        <taxon>Pleuronectoidei</taxon>
        <taxon>Scophthalmidae</taxon>
        <taxon>Scophthalmus</taxon>
    </lineage>
</organism>
<dbReference type="PANTHER" id="PTHR14166">
    <property type="entry name" value="SLIT-ROBO RHO GTPASE ACTIVATING PROTEIN"/>
    <property type="match status" value="1"/>
</dbReference>
<evidence type="ECO:0000256" key="7">
    <source>
        <dbReference type="ARBA" id="ARBA00078662"/>
    </source>
</evidence>
<sequence>MRLPVRGLRSGVQVLVHQHLFDIYYGGSEVKIRVHRQVNDESNEIRNQLVEQFKCLEQQSESRIQLLQDLQEFFRRKAEIELEFSRSLEKLAERFSSKIRSSREHQQFKKDQHLLSSVNCWYLVLNQTRRESRDHATLSEIYTNNVIVRLAQICEDVIRLFKKSKDIGIQMHEELVKVTNELYTVMKTYHMYHTESISAESKLKDAEKQEEKQFSKSGDLNVNLLRHEDRQPRRSSVRKIEKMKEKRQAKYSENKLKCTKARNDYLLNLAATNAVVAKYYIHDVSDMIDCCDLGYHASLARTFRTYLSAEYNLETSRHEGLDIIENAVDNLDSRSDKHKIMDMHNQVFCPPMRFEYLPHMGDEVCQVSAQQPVQTELLMRYHQLQSRLATLRIENEEVRKTLDATMQTLQDMLTVEDFDVSDAFQHSRSTESIKSVASESYMSKLNVAKRRANQQETEMFYFSKFKEYLNGSNLIIKLQAKHDLLKQTLGEGERAECGTTRPPTLPPKPQKMRKPRPRSVYNHKLFNGNMETFIKRKKECSYPHSGLQQQGIFRVPGSQVEVNDIKNSFERGEDPLIDDQNEHDINSVAGVLKLYFRGLENPIFPKERFLDFISTIKLESGAERAHHIQQIVVTLPRTIIIVMRYLFAFLNHLSQYSDENMMDPYNLAICFGPTLMPIPDGQDPVVCQAHVNEVIKTIIIHNEVIFPSPRELDGPVYEKCMTGGEEYCDSPHSEPGTIDEADNGTEPHTSDEEVEQIEAIAKFDYGGRSPRELSFKKGASLLLYHRASEDWWEGRHNGVDGLIPHQYIVVQDLDDAFSDNLSQKADSEASSGPLLDDKGSSKNDVPSPCEQSPDYNFGGVMGRVRLRSDGAAVPRHRSGTDTHSPTRGTDTPPRAAACPSSPHKVSISKGRIESPEKRRLGTFGSAGSINYLDRKAYPEGHPLRPLPGATRHSSLGDHKSLEAEALAEVRVCHHPMAFSIFSLMAFRNRTSAALCSALLHTMKMHRKLSVIQLSDLPHVIEL</sequence>
<evidence type="ECO:0000259" key="14">
    <source>
        <dbReference type="PROSITE" id="PS50238"/>
    </source>
</evidence>
<dbReference type="PROSITE" id="PS51741">
    <property type="entry name" value="F_BAR"/>
    <property type="match status" value="1"/>
</dbReference>
<dbReference type="InterPro" id="IPR008936">
    <property type="entry name" value="Rho_GTPase_activation_prot"/>
</dbReference>
<reference evidence="16 17" key="1">
    <citation type="submission" date="2019-06" db="EMBL/GenBank/DDBJ databases">
        <title>Draft genomes of female and male turbot (Scophthalmus maximus).</title>
        <authorList>
            <person name="Xu H."/>
            <person name="Xu X.-W."/>
            <person name="Shao C."/>
            <person name="Chen S."/>
        </authorList>
    </citation>
    <scope>NUCLEOTIDE SEQUENCE [LARGE SCALE GENOMIC DNA]</scope>
    <source>
        <strain evidence="16">Ysfricsl-2016a</strain>
        <tissue evidence="16">Blood</tissue>
    </source>
</reference>
<dbReference type="GO" id="GO:0005096">
    <property type="term" value="F:GTPase activator activity"/>
    <property type="evidence" value="ECO:0007669"/>
    <property type="project" value="UniProtKB-KW"/>
</dbReference>
<dbReference type="GO" id="GO:0045202">
    <property type="term" value="C:synapse"/>
    <property type="evidence" value="ECO:0007669"/>
    <property type="project" value="UniProtKB-ARBA"/>
</dbReference>
<evidence type="ECO:0000256" key="9">
    <source>
        <dbReference type="PROSITE-ProRule" id="PRU00192"/>
    </source>
</evidence>
<dbReference type="Gene3D" id="1.20.1270.60">
    <property type="entry name" value="Arfaptin homology (AH) domain/BAR domain"/>
    <property type="match status" value="1"/>
</dbReference>
<dbReference type="FunFam" id="2.30.30.40:FF:000005">
    <property type="entry name" value="SLIT-ROBO Rho GTPase-activating protein 1 isoform 2"/>
    <property type="match status" value="1"/>
</dbReference>
<dbReference type="InterPro" id="IPR035648">
    <property type="entry name" value="srGAP1/2/3_SH3"/>
</dbReference>
<evidence type="ECO:0000259" key="15">
    <source>
        <dbReference type="PROSITE" id="PS51741"/>
    </source>
</evidence>
<dbReference type="InterPro" id="IPR051627">
    <property type="entry name" value="SLIT-ROBO_RhoGAP"/>
</dbReference>
<proteinExistence type="predicted"/>
<evidence type="ECO:0000256" key="12">
    <source>
        <dbReference type="SAM" id="MobiDB-lite"/>
    </source>
</evidence>
<dbReference type="SMART" id="SM00326">
    <property type="entry name" value="SH3"/>
    <property type="match status" value="1"/>
</dbReference>
<protein>
    <recommendedName>
        <fullName evidence="6">SLIT-ROBO Rho GTPase-activating protein 3</fullName>
    </recommendedName>
    <alternativeName>
        <fullName evidence="8">Rho GTPase-activating protein 14</fullName>
    </alternativeName>
    <alternativeName>
        <fullName evidence="7">WAVE-associated Rac GTPase-activating protein</fullName>
    </alternativeName>
</protein>
<feature type="domain" description="SH3" evidence="13">
    <location>
        <begin position="754"/>
        <end position="813"/>
    </location>
</feature>
<dbReference type="CDD" id="cd11955">
    <property type="entry name" value="SH3_srGAP1-3"/>
    <property type="match status" value="1"/>
</dbReference>
<dbReference type="SUPFAM" id="SSF48350">
    <property type="entry name" value="GTPase activation domain, GAP"/>
    <property type="match status" value="1"/>
</dbReference>
<dbReference type="SUPFAM" id="SSF103657">
    <property type="entry name" value="BAR/IMD domain-like"/>
    <property type="match status" value="1"/>
</dbReference>
<dbReference type="PROSITE" id="PS50238">
    <property type="entry name" value="RHOGAP"/>
    <property type="match status" value="1"/>
</dbReference>
<evidence type="ECO:0000256" key="2">
    <source>
        <dbReference type="ARBA" id="ARBA00022468"/>
    </source>
</evidence>
<evidence type="ECO:0000313" key="17">
    <source>
        <dbReference type="Proteomes" id="UP000438429"/>
    </source>
</evidence>
<evidence type="ECO:0000259" key="13">
    <source>
        <dbReference type="PROSITE" id="PS50002"/>
    </source>
</evidence>
<dbReference type="InterPro" id="IPR036028">
    <property type="entry name" value="SH3-like_dom_sf"/>
</dbReference>
<keyword evidence="1 9" id="KW-0728">SH3 domain</keyword>
<evidence type="ECO:0000256" key="1">
    <source>
        <dbReference type="ARBA" id="ARBA00022443"/>
    </source>
</evidence>
<dbReference type="InterPro" id="IPR031160">
    <property type="entry name" value="F_BAR_dom"/>
</dbReference>
<feature type="domain" description="F-BAR" evidence="15">
    <location>
        <begin position="36"/>
        <end position="336"/>
    </location>
</feature>
<evidence type="ECO:0000313" key="16">
    <source>
        <dbReference type="EMBL" id="KAF0034960.1"/>
    </source>
</evidence>
<evidence type="ECO:0000256" key="5">
    <source>
        <dbReference type="ARBA" id="ARBA00064269"/>
    </source>
</evidence>
<dbReference type="Gene3D" id="2.30.30.40">
    <property type="entry name" value="SH3 Domains"/>
    <property type="match status" value="1"/>
</dbReference>
<dbReference type="Proteomes" id="UP000438429">
    <property type="component" value="Unassembled WGS sequence"/>
</dbReference>
<keyword evidence="3" id="KW-0597">Phosphoprotein</keyword>
<dbReference type="InterPro" id="IPR027267">
    <property type="entry name" value="AH/BAR_dom_sf"/>
</dbReference>
<evidence type="ECO:0000256" key="6">
    <source>
        <dbReference type="ARBA" id="ARBA00073505"/>
    </source>
</evidence>
<evidence type="ECO:0000256" key="11">
    <source>
        <dbReference type="SAM" id="Coils"/>
    </source>
</evidence>
<evidence type="ECO:0000256" key="3">
    <source>
        <dbReference type="ARBA" id="ARBA00022553"/>
    </source>
</evidence>
<feature type="coiled-coil region" evidence="11">
    <location>
        <begin position="381"/>
        <end position="408"/>
    </location>
</feature>
<dbReference type="FunFam" id="1.10.555.10:FF:000013">
    <property type="entry name" value="SLIT-ROBO Rho GTPase activating protein 3"/>
    <property type="match status" value="1"/>
</dbReference>
<dbReference type="SMART" id="SM00055">
    <property type="entry name" value="FCH"/>
    <property type="match status" value="1"/>
</dbReference>
<gene>
    <name evidence="16" type="ORF">F2P81_012718</name>
</gene>
<dbReference type="Pfam" id="PF00620">
    <property type="entry name" value="RhoGAP"/>
    <property type="match status" value="1"/>
</dbReference>
<keyword evidence="2" id="KW-0343">GTPase activation</keyword>
<dbReference type="Gene3D" id="1.10.555.10">
    <property type="entry name" value="Rho GTPase activation protein"/>
    <property type="match status" value="1"/>
</dbReference>
<feature type="region of interest" description="Disordered" evidence="12">
    <location>
        <begin position="728"/>
        <end position="751"/>
    </location>
</feature>
<dbReference type="CDD" id="cd04383">
    <property type="entry name" value="RhoGAP_srGAP"/>
    <property type="match status" value="1"/>
</dbReference>
<comment type="caution">
    <text evidence="16">The sequence shown here is derived from an EMBL/GenBank/DDBJ whole genome shotgun (WGS) entry which is preliminary data.</text>
</comment>
<dbReference type="InterPro" id="IPR001060">
    <property type="entry name" value="FCH_dom"/>
</dbReference>